<dbReference type="RefSeq" id="WP_194846956.1">
    <property type="nucleotide sequence ID" value="NZ_JAAEJV010000002.1"/>
</dbReference>
<evidence type="ECO:0000313" key="3">
    <source>
        <dbReference type="Proteomes" id="UP001194714"/>
    </source>
</evidence>
<reference evidence="2 3" key="1">
    <citation type="submission" date="2020-01" db="EMBL/GenBank/DDBJ databases">
        <title>Draft genome sequence of Cand. Neptunochlamydia vexilliferae K9.</title>
        <authorList>
            <person name="Schulz F."/>
            <person name="Koestlbacher S."/>
            <person name="Wascher F."/>
            <person name="Pizzetti I."/>
            <person name="Horn M."/>
        </authorList>
    </citation>
    <scope>NUCLEOTIDE SEQUENCE [LARGE SCALE GENOMIC DNA]</scope>
    <source>
        <strain evidence="2 3">K9</strain>
    </source>
</reference>
<evidence type="ECO:0000256" key="1">
    <source>
        <dbReference type="ARBA" id="ARBA00022917"/>
    </source>
</evidence>
<dbReference type="PANTHER" id="PTHR11451">
    <property type="entry name" value="THREONINE-TRNA LIGASE"/>
    <property type="match status" value="1"/>
</dbReference>
<dbReference type="PANTHER" id="PTHR11451:SF56">
    <property type="entry name" value="THREONINE--TRNA LIGASE 1"/>
    <property type="match status" value="1"/>
</dbReference>
<gene>
    <name evidence="2" type="ORF">NEPTK9_000172</name>
</gene>
<organism evidence="2 3">
    <name type="scientific">Candidatus Neptunichlamydia vexilliferae</name>
    <dbReference type="NCBI Taxonomy" id="1651774"/>
    <lineage>
        <taxon>Bacteria</taxon>
        <taxon>Pseudomonadati</taxon>
        <taxon>Chlamydiota</taxon>
        <taxon>Chlamydiia</taxon>
        <taxon>Parachlamydiales</taxon>
        <taxon>Simkaniaceae</taxon>
        <taxon>Candidatus Neptunichlamydia</taxon>
    </lineage>
</organism>
<dbReference type="SUPFAM" id="SSF55186">
    <property type="entry name" value="ThrRS/AlaRS common domain"/>
    <property type="match status" value="1"/>
</dbReference>
<dbReference type="EMBL" id="JAAEJV010000002">
    <property type="protein sequence ID" value="MBF5058674.1"/>
    <property type="molecule type" value="Genomic_DNA"/>
</dbReference>
<dbReference type="Gene3D" id="3.30.980.10">
    <property type="entry name" value="Threonyl-trna Synthetase, Chain A, domain 2"/>
    <property type="match status" value="1"/>
</dbReference>
<proteinExistence type="predicted"/>
<name>A0ABS0AXJ1_9BACT</name>
<protein>
    <submittedName>
        <fullName evidence="2">Uncharacterized protein</fullName>
    </submittedName>
</protein>
<keyword evidence="3" id="KW-1185">Reference proteome</keyword>
<accession>A0ABS0AXJ1</accession>
<keyword evidence="1" id="KW-0648">Protein biosynthesis</keyword>
<dbReference type="Proteomes" id="UP001194714">
    <property type="component" value="Unassembled WGS sequence"/>
</dbReference>
<sequence length="299" mass="34431">MRISFSAAELLAAAVLDYIPKATLVQGGGDAQPFYYDFIFGAPFSEEMLPLIEERMRALASKKLPLEVKEMVPFSGAEFLRHQKHHHRAKRAKKASTPLVQILYMGEFVDYVPFELVKNTQEIPLFKLTRVEKRPDLEGKEVYRIVGLIAETKKELKALAKQRFEDPLEAGEKKGFFLAERRRNGDGEEEEKIYWKAKGEALIHTLYKEWRAARLKEGFELVVTPDQDHQALCTRSGAFAEWHFPMSTLTICCLKKELEAAKKRLEAPFEVVKKGELYILIKKMSQKKELFCRMAPYAN</sequence>
<evidence type="ECO:0000313" key="2">
    <source>
        <dbReference type="EMBL" id="MBF5058674.1"/>
    </source>
</evidence>
<comment type="caution">
    <text evidence="2">The sequence shown here is derived from an EMBL/GenBank/DDBJ whole genome shotgun (WGS) entry which is preliminary data.</text>
</comment>
<dbReference type="InterPro" id="IPR018163">
    <property type="entry name" value="Thr/Ala-tRNA-synth_IIc_edit"/>
</dbReference>